<evidence type="ECO:0000256" key="1">
    <source>
        <dbReference type="SAM" id="Phobius"/>
    </source>
</evidence>
<protein>
    <submittedName>
        <fullName evidence="2">Uncharacterized protein</fullName>
    </submittedName>
</protein>
<reference evidence="2 3" key="1">
    <citation type="submission" date="2014-11" db="EMBL/GenBank/DDBJ databases">
        <authorList>
            <person name="Zhu J."/>
            <person name="Qi W."/>
            <person name="Song R."/>
        </authorList>
    </citation>
    <scope>NUCLEOTIDE SEQUENCE [LARGE SCALE GENOMIC DNA]</scope>
</reference>
<keyword evidence="1" id="KW-1133">Transmembrane helix</keyword>
<dbReference type="EMBL" id="CDMY01000307">
    <property type="protein sequence ID" value="CEM01684.1"/>
    <property type="molecule type" value="Genomic_DNA"/>
</dbReference>
<proteinExistence type="predicted"/>
<evidence type="ECO:0000313" key="2">
    <source>
        <dbReference type="EMBL" id="CEM01684.1"/>
    </source>
</evidence>
<keyword evidence="3" id="KW-1185">Reference proteome</keyword>
<keyword evidence="1" id="KW-0812">Transmembrane</keyword>
<feature type="transmembrane region" description="Helical" evidence="1">
    <location>
        <begin position="24"/>
        <end position="47"/>
    </location>
</feature>
<name>A0A0G4ETV0_VITBC</name>
<organism evidence="2 3">
    <name type="scientific">Vitrella brassicaformis (strain CCMP3155)</name>
    <dbReference type="NCBI Taxonomy" id="1169540"/>
    <lineage>
        <taxon>Eukaryota</taxon>
        <taxon>Sar</taxon>
        <taxon>Alveolata</taxon>
        <taxon>Colpodellida</taxon>
        <taxon>Vitrellaceae</taxon>
        <taxon>Vitrella</taxon>
    </lineage>
</organism>
<sequence length="174" mass="19049">MISWVISIVQQALFYIPNISPNRIAGWMFSVVSVVFAIVLLVLNLHYRTKLRAYYKIEPLDCAQDCCCVFWCGPWSIDTSCGQLNASISLPSPAMVFDPIRAHGFKKDMPPITPTALPQPGAGMMLTPGQVQPMVLMPGTVLGQPTQPSQPYVATSAQPAGKQMVLIQQQPPAY</sequence>
<dbReference type="Proteomes" id="UP000041254">
    <property type="component" value="Unassembled WGS sequence"/>
</dbReference>
<evidence type="ECO:0000313" key="3">
    <source>
        <dbReference type="Proteomes" id="UP000041254"/>
    </source>
</evidence>
<dbReference type="PhylomeDB" id="A0A0G4ETV0"/>
<dbReference type="AlphaFoldDB" id="A0A0G4ETV0"/>
<dbReference type="VEuPathDB" id="CryptoDB:Vbra_13274"/>
<gene>
    <name evidence="2" type="ORF">Vbra_13274</name>
</gene>
<accession>A0A0G4ETV0</accession>
<dbReference type="InParanoid" id="A0A0G4ETV0"/>
<keyword evidence="1" id="KW-0472">Membrane</keyword>